<evidence type="ECO:0000313" key="4">
    <source>
        <dbReference type="Proteomes" id="UP000654075"/>
    </source>
</evidence>
<name>A0A813F194_POLGL</name>
<accession>A0A813F194</accession>
<dbReference type="AlphaFoldDB" id="A0A813F194"/>
<feature type="non-terminal residue" evidence="3">
    <location>
        <position position="1"/>
    </location>
</feature>
<organism evidence="3 4">
    <name type="scientific">Polarella glacialis</name>
    <name type="common">Dinoflagellate</name>
    <dbReference type="NCBI Taxonomy" id="89957"/>
    <lineage>
        <taxon>Eukaryota</taxon>
        <taxon>Sar</taxon>
        <taxon>Alveolata</taxon>
        <taxon>Dinophyceae</taxon>
        <taxon>Suessiales</taxon>
        <taxon>Suessiaceae</taxon>
        <taxon>Polarella</taxon>
    </lineage>
</organism>
<feature type="repeat" description="PPR" evidence="2">
    <location>
        <begin position="219"/>
        <end position="253"/>
    </location>
</feature>
<feature type="repeat" description="PPR" evidence="2">
    <location>
        <begin position="184"/>
        <end position="218"/>
    </location>
</feature>
<dbReference type="InterPro" id="IPR002885">
    <property type="entry name" value="PPR_rpt"/>
</dbReference>
<dbReference type="Gene3D" id="1.25.40.10">
    <property type="entry name" value="Tetratricopeptide repeat domain"/>
    <property type="match status" value="2"/>
</dbReference>
<dbReference type="NCBIfam" id="TIGR00756">
    <property type="entry name" value="PPR"/>
    <property type="match status" value="2"/>
</dbReference>
<keyword evidence="1" id="KW-0677">Repeat</keyword>
<protein>
    <recommendedName>
        <fullName evidence="5">Pentacotripeptide-repeat region of PRORP domain-containing protein</fullName>
    </recommendedName>
</protein>
<dbReference type="PANTHER" id="PTHR47447">
    <property type="entry name" value="OS03G0856100 PROTEIN"/>
    <property type="match status" value="1"/>
</dbReference>
<proteinExistence type="predicted"/>
<comment type="caution">
    <text evidence="3">The sequence shown here is derived from an EMBL/GenBank/DDBJ whole genome shotgun (WGS) entry which is preliminary data.</text>
</comment>
<dbReference type="PANTHER" id="PTHR47447:SF17">
    <property type="entry name" value="OS12G0638900 PROTEIN"/>
    <property type="match status" value="1"/>
</dbReference>
<feature type="repeat" description="PPR" evidence="2">
    <location>
        <begin position="254"/>
        <end position="288"/>
    </location>
</feature>
<evidence type="ECO:0000313" key="3">
    <source>
        <dbReference type="EMBL" id="CAE8608024.1"/>
    </source>
</evidence>
<dbReference type="PROSITE" id="PS51375">
    <property type="entry name" value="PPR"/>
    <property type="match status" value="3"/>
</dbReference>
<sequence length="309" mass="34420">MCSLRCAFFARRLPQVSVLGRRLGRVGAVQEFSSLPEQGAFEPHARASLWAEKRLNREGMWDRDMHDQTFVRLAAREDDADGPFDAEQRQLSVQVARLGRERRWEEALAVLASVPEAGTKLRTAALSACARSLQLERGQRIFEEIQTKTVPSCNAYIMLLGRLKRIRDIEKLLAFMRTQELQPTGVTYGCLMTAYGMVQDTASVMRAFNDMRSAGIMPTTVTFGSALGALARSGETAQALELLKEMDKMRLETGPGHYTSTIVSCARSKNEPKAREIFQEMKQRGLRPNVVAYTGLMACIPPAEGATQK</sequence>
<dbReference type="Pfam" id="PF13812">
    <property type="entry name" value="PPR_3"/>
    <property type="match status" value="2"/>
</dbReference>
<dbReference type="OMA" id="SCNAYIM"/>
<dbReference type="InterPro" id="IPR011990">
    <property type="entry name" value="TPR-like_helical_dom_sf"/>
</dbReference>
<keyword evidence="4" id="KW-1185">Reference proteome</keyword>
<evidence type="ECO:0000256" key="1">
    <source>
        <dbReference type="ARBA" id="ARBA00022737"/>
    </source>
</evidence>
<dbReference type="OrthoDB" id="185373at2759"/>
<reference evidence="3" key="1">
    <citation type="submission" date="2021-02" db="EMBL/GenBank/DDBJ databases">
        <authorList>
            <person name="Dougan E. K."/>
            <person name="Rhodes N."/>
            <person name="Thang M."/>
            <person name="Chan C."/>
        </authorList>
    </citation>
    <scope>NUCLEOTIDE SEQUENCE</scope>
</reference>
<gene>
    <name evidence="3" type="ORF">PGLA1383_LOCUS25924</name>
</gene>
<dbReference type="EMBL" id="CAJNNV010022312">
    <property type="protein sequence ID" value="CAE8608024.1"/>
    <property type="molecule type" value="Genomic_DNA"/>
</dbReference>
<dbReference type="Proteomes" id="UP000654075">
    <property type="component" value="Unassembled WGS sequence"/>
</dbReference>
<evidence type="ECO:0000256" key="2">
    <source>
        <dbReference type="PROSITE-ProRule" id="PRU00708"/>
    </source>
</evidence>
<evidence type="ECO:0008006" key="5">
    <source>
        <dbReference type="Google" id="ProtNLM"/>
    </source>
</evidence>